<dbReference type="GO" id="GO:0005506">
    <property type="term" value="F:iron ion binding"/>
    <property type="evidence" value="ECO:0007669"/>
    <property type="project" value="InterPro"/>
</dbReference>
<dbReference type="SUPFAM" id="SSF48264">
    <property type="entry name" value="Cytochrome P450"/>
    <property type="match status" value="1"/>
</dbReference>
<dbReference type="GO" id="GO:0004497">
    <property type="term" value="F:monooxygenase activity"/>
    <property type="evidence" value="ECO:0007669"/>
    <property type="project" value="UniProtKB-KW"/>
</dbReference>
<evidence type="ECO:0000256" key="1">
    <source>
        <dbReference type="ARBA" id="ARBA00010617"/>
    </source>
</evidence>
<dbReference type="Proteomes" id="UP000598297">
    <property type="component" value="Unassembled WGS sequence"/>
</dbReference>
<dbReference type="InterPro" id="IPR001128">
    <property type="entry name" value="Cyt_P450"/>
</dbReference>
<evidence type="ECO:0000313" key="9">
    <source>
        <dbReference type="EMBL" id="NBE51891.1"/>
    </source>
</evidence>
<dbReference type="Pfam" id="PF00067">
    <property type="entry name" value="p450"/>
    <property type="match status" value="1"/>
</dbReference>
<sequence>MKVHPPGPPPTALPGLLKKLAVDRLALMRDAAGLGDAVRVNMGPKKLYIFNHPDYAKHVLADNAANYHKGIGLVEARRVLGDGLLTSEGEVWRAQRRAVQPAFKPGRINQQADAVAEEAAKLVALLRRHEGGDPVDVLHEVTGLTLGVLGRSLLDSDLSAYDSVAHSFEAVQDQAMFEMVTQGLVPQWVPTRMQRDFRKARQELHDVVDRLVSDRAARMADGEPADDALSRMILAARKEADPGAARQRLREELVTLLLAGHETTASTLGWVLHLLDVNPEARARVREEAVRVLGDRNPALEDLHQLTYTTMVVQEAMRLYPPVWVLPRVAQADDEVGGYHVSAKADVLVCPYILHRNRDYWDDPERFDPERFDPQRVANRPRYAYIPFGAGPRFCVGSNLGMMEAVFVAALVTRDLELRTVPGHSAVAEPMLSLRMRGGLPMSVHPVP</sequence>
<accession>A0A964XLA2</accession>
<evidence type="ECO:0000256" key="4">
    <source>
        <dbReference type="ARBA" id="ARBA00023002"/>
    </source>
</evidence>
<dbReference type="PRINTS" id="PR00463">
    <property type="entry name" value="EP450I"/>
</dbReference>
<dbReference type="InterPro" id="IPR017972">
    <property type="entry name" value="Cyt_P450_CS"/>
</dbReference>
<keyword evidence="4 8" id="KW-0560">Oxidoreductase</keyword>
<dbReference type="PROSITE" id="PS00086">
    <property type="entry name" value="CYTOCHROME_P450"/>
    <property type="match status" value="1"/>
</dbReference>
<organism evidence="9 10">
    <name type="scientific">Streptomyces boluensis</name>
    <dbReference type="NCBI Taxonomy" id="1775135"/>
    <lineage>
        <taxon>Bacteria</taxon>
        <taxon>Bacillati</taxon>
        <taxon>Actinomycetota</taxon>
        <taxon>Actinomycetes</taxon>
        <taxon>Kitasatosporales</taxon>
        <taxon>Streptomycetaceae</taxon>
        <taxon>Streptomyces</taxon>
    </lineage>
</organism>
<keyword evidence="5 7" id="KW-0408">Iron</keyword>
<evidence type="ECO:0000313" key="10">
    <source>
        <dbReference type="Proteomes" id="UP000598297"/>
    </source>
</evidence>
<dbReference type="Gene3D" id="1.10.630.10">
    <property type="entry name" value="Cytochrome P450"/>
    <property type="match status" value="1"/>
</dbReference>
<evidence type="ECO:0000256" key="3">
    <source>
        <dbReference type="ARBA" id="ARBA00022723"/>
    </source>
</evidence>
<comment type="similarity">
    <text evidence="1 8">Belongs to the cytochrome P450 family.</text>
</comment>
<keyword evidence="2 7" id="KW-0349">Heme</keyword>
<keyword evidence="3 7" id="KW-0479">Metal-binding</keyword>
<dbReference type="GO" id="GO:0016705">
    <property type="term" value="F:oxidoreductase activity, acting on paired donors, with incorporation or reduction of molecular oxygen"/>
    <property type="evidence" value="ECO:0007669"/>
    <property type="project" value="InterPro"/>
</dbReference>
<dbReference type="InterPro" id="IPR036396">
    <property type="entry name" value="Cyt_P450_sf"/>
</dbReference>
<dbReference type="PANTHER" id="PTHR24291:SF50">
    <property type="entry name" value="BIFUNCTIONAL ALBAFLAVENONE MONOOXYGENASE_TERPENE SYNTHASE"/>
    <property type="match status" value="1"/>
</dbReference>
<comment type="cofactor">
    <cofactor evidence="7">
        <name>heme</name>
        <dbReference type="ChEBI" id="CHEBI:30413"/>
    </cofactor>
</comment>
<dbReference type="CDD" id="cd20620">
    <property type="entry name" value="CYP132-like"/>
    <property type="match status" value="1"/>
</dbReference>
<evidence type="ECO:0000256" key="7">
    <source>
        <dbReference type="PIRSR" id="PIRSR602401-1"/>
    </source>
</evidence>
<name>A0A964XLA2_9ACTN</name>
<evidence type="ECO:0000256" key="6">
    <source>
        <dbReference type="ARBA" id="ARBA00023033"/>
    </source>
</evidence>
<dbReference type="PRINTS" id="PR00385">
    <property type="entry name" value="P450"/>
</dbReference>
<feature type="binding site" description="axial binding residue" evidence="7">
    <location>
        <position position="395"/>
    </location>
    <ligand>
        <name>heme</name>
        <dbReference type="ChEBI" id="CHEBI:30413"/>
    </ligand>
    <ligandPart>
        <name>Fe</name>
        <dbReference type="ChEBI" id="CHEBI:18248"/>
    </ligandPart>
</feature>
<dbReference type="InterPro" id="IPR002401">
    <property type="entry name" value="Cyt_P450_E_grp-I"/>
</dbReference>
<proteinExistence type="inferred from homology"/>
<dbReference type="InterPro" id="IPR050196">
    <property type="entry name" value="Cytochrome_P450_Monoox"/>
</dbReference>
<keyword evidence="10" id="KW-1185">Reference proteome</keyword>
<evidence type="ECO:0000256" key="2">
    <source>
        <dbReference type="ARBA" id="ARBA00022617"/>
    </source>
</evidence>
<dbReference type="GO" id="GO:0020037">
    <property type="term" value="F:heme binding"/>
    <property type="evidence" value="ECO:0007669"/>
    <property type="project" value="InterPro"/>
</dbReference>
<evidence type="ECO:0000256" key="5">
    <source>
        <dbReference type="ARBA" id="ARBA00023004"/>
    </source>
</evidence>
<dbReference type="OrthoDB" id="4746309at2"/>
<reference evidence="9" key="1">
    <citation type="submission" date="2020-01" db="EMBL/GenBank/DDBJ databases">
        <title>Whole-genome analyses of novel actinobacteria.</title>
        <authorList>
            <person name="Sahin N."/>
        </authorList>
    </citation>
    <scope>NUCLEOTIDE SEQUENCE</scope>
    <source>
        <strain evidence="9">YC537</strain>
    </source>
</reference>
<keyword evidence="6 8" id="KW-0503">Monooxygenase</keyword>
<dbReference type="EMBL" id="JAAAHS010000058">
    <property type="protein sequence ID" value="NBE51891.1"/>
    <property type="molecule type" value="Genomic_DNA"/>
</dbReference>
<comment type="caution">
    <text evidence="9">The sequence shown here is derived from an EMBL/GenBank/DDBJ whole genome shotgun (WGS) entry which is preliminary data.</text>
</comment>
<dbReference type="PANTHER" id="PTHR24291">
    <property type="entry name" value="CYTOCHROME P450 FAMILY 4"/>
    <property type="match status" value="1"/>
</dbReference>
<dbReference type="RefSeq" id="WP_161696323.1">
    <property type="nucleotide sequence ID" value="NZ_JAAAHS010000058.1"/>
</dbReference>
<gene>
    <name evidence="9" type="ORF">GUY60_10750</name>
</gene>
<dbReference type="AlphaFoldDB" id="A0A964XLA2"/>
<evidence type="ECO:0000256" key="8">
    <source>
        <dbReference type="RuleBase" id="RU000461"/>
    </source>
</evidence>
<protein>
    <submittedName>
        <fullName evidence="9">Cytochrome P450</fullName>
    </submittedName>
</protein>